<dbReference type="RefSeq" id="WP_049714161.1">
    <property type="nucleotide sequence ID" value="NZ_LFXA01000002.1"/>
</dbReference>
<reference evidence="2" key="1">
    <citation type="submission" date="2015-07" db="EMBL/GenBank/DDBJ databases">
        <title>Draft genome sequence of Streptomyces sp. CMAA 1322, a bacterium isolated from Caatinga biome, from dry forest semiarid of Brazil.</title>
        <authorList>
            <person name="Santos S.N."/>
            <person name="Gacesa R."/>
            <person name="Taketani R.G."/>
            <person name="Long P.F."/>
            <person name="Melo I.S."/>
        </authorList>
    </citation>
    <scope>NUCLEOTIDE SEQUENCE [LARGE SCALE GENOMIC DNA]</scope>
    <source>
        <strain evidence="2">CMAA 1322</strain>
    </source>
</reference>
<proteinExistence type="predicted"/>
<accession>A0A0K9XK35</accession>
<name>A0A0K9XK35_9ACTN</name>
<dbReference type="EMBL" id="LFXA01000002">
    <property type="protein sequence ID" value="KNB53456.1"/>
    <property type="molecule type" value="Genomic_DNA"/>
</dbReference>
<evidence type="ECO:0000313" key="1">
    <source>
        <dbReference type="EMBL" id="KNB53456.1"/>
    </source>
</evidence>
<protein>
    <submittedName>
        <fullName evidence="1">Uncharacterized protein</fullName>
    </submittedName>
</protein>
<organism evidence="1 2">
    <name type="scientific">Streptomyces caatingaensis</name>
    <dbReference type="NCBI Taxonomy" id="1678637"/>
    <lineage>
        <taxon>Bacteria</taxon>
        <taxon>Bacillati</taxon>
        <taxon>Actinomycetota</taxon>
        <taxon>Actinomycetes</taxon>
        <taxon>Kitasatosporales</taxon>
        <taxon>Streptomycetaceae</taxon>
        <taxon>Streptomyces</taxon>
    </lineage>
</organism>
<comment type="caution">
    <text evidence="1">The sequence shown here is derived from an EMBL/GenBank/DDBJ whole genome shotgun (WGS) entry which is preliminary data.</text>
</comment>
<dbReference type="AlphaFoldDB" id="A0A0K9XK35"/>
<sequence length="85" mass="8923">MGEIFGEPDDVVPDRIQRGSGVAQPPDGIAGGGAGVLVEPDTGPLQQVIEAGQMAVRIFERFLEYACRFCCGACAGDTVGWCQVH</sequence>
<dbReference type="Proteomes" id="UP000037288">
    <property type="component" value="Unassembled WGS sequence"/>
</dbReference>
<evidence type="ECO:0000313" key="2">
    <source>
        <dbReference type="Proteomes" id="UP000037288"/>
    </source>
</evidence>
<keyword evidence="2" id="KW-1185">Reference proteome</keyword>
<gene>
    <name evidence="1" type="ORF">AC230_01930</name>
</gene>